<gene>
    <name evidence="2" type="ORF">PVAND_000416</name>
</gene>
<keyword evidence="3" id="KW-1185">Reference proteome</keyword>
<keyword evidence="1" id="KW-0732">Signal</keyword>
<protein>
    <submittedName>
        <fullName evidence="2">Uncharacterized protein</fullName>
    </submittedName>
</protein>
<accession>A0A9J6BL83</accession>
<evidence type="ECO:0000256" key="1">
    <source>
        <dbReference type="SAM" id="SignalP"/>
    </source>
</evidence>
<dbReference type="EMBL" id="JADBJN010000003">
    <property type="protein sequence ID" value="KAG5670134.1"/>
    <property type="molecule type" value="Genomic_DNA"/>
</dbReference>
<dbReference type="AlphaFoldDB" id="A0A9J6BL83"/>
<evidence type="ECO:0000313" key="3">
    <source>
        <dbReference type="Proteomes" id="UP001107558"/>
    </source>
</evidence>
<sequence>MDKKIFLLFILNFSIFSVESKTLILNQKEIQQILSTFKEALDRHKIMATKEISFTGLFDCLSPNDCEITFDINLTNTENGALSGNDLLNGIGNGNGNDNGHNGNNNGNVILQIFNIPIDEIPTTSTTERTTTTNMWWPKAGLTT</sequence>
<name>A0A9J6BL83_POLVA</name>
<evidence type="ECO:0000313" key="2">
    <source>
        <dbReference type="EMBL" id="KAG5670134.1"/>
    </source>
</evidence>
<feature type="chain" id="PRO_5039952501" evidence="1">
    <location>
        <begin position="21"/>
        <end position="144"/>
    </location>
</feature>
<feature type="signal peptide" evidence="1">
    <location>
        <begin position="1"/>
        <end position="20"/>
    </location>
</feature>
<proteinExistence type="predicted"/>
<organism evidence="2 3">
    <name type="scientific">Polypedilum vanderplanki</name>
    <name type="common">Sleeping chironomid midge</name>
    <dbReference type="NCBI Taxonomy" id="319348"/>
    <lineage>
        <taxon>Eukaryota</taxon>
        <taxon>Metazoa</taxon>
        <taxon>Ecdysozoa</taxon>
        <taxon>Arthropoda</taxon>
        <taxon>Hexapoda</taxon>
        <taxon>Insecta</taxon>
        <taxon>Pterygota</taxon>
        <taxon>Neoptera</taxon>
        <taxon>Endopterygota</taxon>
        <taxon>Diptera</taxon>
        <taxon>Nematocera</taxon>
        <taxon>Chironomoidea</taxon>
        <taxon>Chironomidae</taxon>
        <taxon>Chironominae</taxon>
        <taxon>Polypedilum</taxon>
        <taxon>Polypedilum</taxon>
    </lineage>
</organism>
<reference evidence="2" key="1">
    <citation type="submission" date="2021-03" db="EMBL/GenBank/DDBJ databases">
        <title>Chromosome level genome of the anhydrobiotic midge Polypedilum vanderplanki.</title>
        <authorList>
            <person name="Yoshida Y."/>
            <person name="Kikawada T."/>
            <person name="Gusev O."/>
        </authorList>
    </citation>
    <scope>NUCLEOTIDE SEQUENCE</scope>
    <source>
        <strain evidence="2">NIAS01</strain>
        <tissue evidence="2">Whole body or cell culture</tissue>
    </source>
</reference>
<comment type="caution">
    <text evidence="2">The sequence shown here is derived from an EMBL/GenBank/DDBJ whole genome shotgun (WGS) entry which is preliminary data.</text>
</comment>
<dbReference type="Proteomes" id="UP001107558">
    <property type="component" value="Chromosome 3"/>
</dbReference>